<comment type="similarity">
    <text evidence="1">Belongs to the NmrA-type oxidoreductase family.</text>
</comment>
<accession>J9A493</accession>
<keyword evidence="2" id="KW-0521">NADP</keyword>
<dbReference type="PANTHER" id="PTHR42748">
    <property type="entry name" value="NITROGEN METABOLITE REPRESSION PROTEIN NMRA FAMILY MEMBER"/>
    <property type="match status" value="1"/>
</dbReference>
<evidence type="ECO:0000313" key="5">
    <source>
        <dbReference type="Proteomes" id="UP000004836"/>
    </source>
</evidence>
<keyword evidence="5" id="KW-1185">Reference proteome</keyword>
<evidence type="ECO:0000259" key="3">
    <source>
        <dbReference type="Pfam" id="PF05368"/>
    </source>
</evidence>
<comment type="caution">
    <text evidence="4">The sequence shown here is derived from an EMBL/GenBank/DDBJ whole genome shotgun (WGS) entry which is preliminary data.</text>
</comment>
<dbReference type="STRING" id="1220535.IMCC14465_09560"/>
<name>J9A493_9PROT</name>
<dbReference type="Gene3D" id="3.40.50.720">
    <property type="entry name" value="NAD(P)-binding Rossmann-like Domain"/>
    <property type="match status" value="1"/>
</dbReference>
<dbReference type="InterPro" id="IPR051164">
    <property type="entry name" value="NmrA-like_oxidored"/>
</dbReference>
<organism evidence="4 5">
    <name type="scientific">alpha proteobacterium IMCC14465</name>
    <dbReference type="NCBI Taxonomy" id="1220535"/>
    <lineage>
        <taxon>Bacteria</taxon>
        <taxon>Pseudomonadati</taxon>
        <taxon>Pseudomonadota</taxon>
        <taxon>Alphaproteobacteria</taxon>
        <taxon>PS1 clade</taxon>
    </lineage>
</organism>
<dbReference type="eggNOG" id="COG0702">
    <property type="taxonomic scope" value="Bacteria"/>
</dbReference>
<dbReference type="OrthoDB" id="7352421at2"/>
<reference evidence="4 5" key="1">
    <citation type="journal article" date="2012" name="J. Bacteriol.">
        <title>Genome Sequence of Strain IMCC14465, Isolated from the East Sea, Belonging to the PS1 Clade of Alphaproteobacteria.</title>
        <authorList>
            <person name="Yang S.J."/>
            <person name="Kang I."/>
            <person name="Cho J.C."/>
        </authorList>
    </citation>
    <scope>NUCLEOTIDE SEQUENCE [LARGE SCALE GENOMIC DNA]</scope>
    <source>
        <strain evidence="4 5">IMCC14465</strain>
    </source>
</reference>
<protein>
    <recommendedName>
        <fullName evidence="3">NmrA-like domain-containing protein</fullName>
    </recommendedName>
</protein>
<sequence length="306" mass="34871">MRICVIGGTGQQGYEQVIAGLEKGYEVVAVGRSRSESRQTKLNSEKISWHKADLAVKSDVMRILEGVDYLLINMPSSSFNDEGKLLAMFDNLINVSEDTALKKIIFNTSMYVAEGDIEFQAPRVRRKMIGRLKQSGRPYVTVKPVIYMDNLLTAWTLPGIKEQNIFRYPHHENLEVSWICLRDVAHIMLALTKHDQFDGHEITIGGPETLKGADVARHLSTTLGRQIDFQSMPIHEFGKIMADLFADKNTFDAKKISNELVKVYTWYNTSPVEPFKVDMKPLIDKLGIQMTDFSQWVQKIDWVKDD</sequence>
<dbReference type="AlphaFoldDB" id="J9A493"/>
<gene>
    <name evidence="4" type="ORF">IMCC14465_09560</name>
</gene>
<dbReference type="EMBL" id="ALYF01000003">
    <property type="protein sequence ID" value="EJW21160.1"/>
    <property type="molecule type" value="Genomic_DNA"/>
</dbReference>
<dbReference type="Pfam" id="PF05368">
    <property type="entry name" value="NmrA"/>
    <property type="match status" value="1"/>
</dbReference>
<feature type="domain" description="NmrA-like" evidence="3">
    <location>
        <begin position="2"/>
        <end position="286"/>
    </location>
</feature>
<dbReference type="PANTHER" id="PTHR42748:SF7">
    <property type="entry name" value="NMRA LIKE REDOX SENSOR 1-RELATED"/>
    <property type="match status" value="1"/>
</dbReference>
<proteinExistence type="inferred from homology"/>
<dbReference type="InterPro" id="IPR036291">
    <property type="entry name" value="NAD(P)-bd_dom_sf"/>
</dbReference>
<dbReference type="Proteomes" id="UP000004836">
    <property type="component" value="Unassembled WGS sequence"/>
</dbReference>
<dbReference type="SUPFAM" id="SSF51735">
    <property type="entry name" value="NAD(P)-binding Rossmann-fold domains"/>
    <property type="match status" value="1"/>
</dbReference>
<evidence type="ECO:0000256" key="1">
    <source>
        <dbReference type="ARBA" id="ARBA00006328"/>
    </source>
</evidence>
<dbReference type="InterPro" id="IPR008030">
    <property type="entry name" value="NmrA-like"/>
</dbReference>
<evidence type="ECO:0000256" key="2">
    <source>
        <dbReference type="ARBA" id="ARBA00022857"/>
    </source>
</evidence>
<evidence type="ECO:0000313" key="4">
    <source>
        <dbReference type="EMBL" id="EJW21160.1"/>
    </source>
</evidence>